<evidence type="ECO:0000256" key="7">
    <source>
        <dbReference type="ARBA" id="ARBA00023254"/>
    </source>
</evidence>
<dbReference type="GO" id="GO:0000709">
    <property type="term" value="P:meiotic joint molecule formation"/>
    <property type="evidence" value="ECO:0007669"/>
    <property type="project" value="TreeGrafter"/>
</dbReference>
<dbReference type="GO" id="GO:0000794">
    <property type="term" value="C:condensed nuclear chromosome"/>
    <property type="evidence" value="ECO:0007669"/>
    <property type="project" value="TreeGrafter"/>
</dbReference>
<dbReference type="InterPro" id="IPR010776">
    <property type="entry name" value="Hop2_WH_dom"/>
</dbReference>
<keyword evidence="6" id="KW-0539">Nucleus</keyword>
<evidence type="ECO:0000256" key="4">
    <source>
        <dbReference type="ARBA" id="ARBA00023054"/>
    </source>
</evidence>
<proteinExistence type="inferred from homology"/>
<comment type="similarity">
    <text evidence="2">Belongs to the HOP2 family.</text>
</comment>
<dbReference type="GO" id="GO:0007129">
    <property type="term" value="P:homologous chromosome pairing at meiosis"/>
    <property type="evidence" value="ECO:0007669"/>
    <property type="project" value="TreeGrafter"/>
</dbReference>
<feature type="coiled-coil region" evidence="8">
    <location>
        <begin position="77"/>
        <end position="141"/>
    </location>
</feature>
<evidence type="ECO:0000259" key="9">
    <source>
        <dbReference type="Pfam" id="PF07106"/>
    </source>
</evidence>
<sequence length="208" mass="23957">MSKEVKAVLEYSERTNRPYSINDLCQSLPKEFSKTALQKALSQLTSENRIKEKVYNKQKIYSIIQKPSAENDVPKAVQECELETIQKTETLKQLEQKLKVNECELKKHASTLTLTEARDRKNELQESVSRLESKLSQLSQNAKPISQADRDKVEKDYETAVKAFRSRKRICTDILDSILENYPKKKSVLVEEIGLELDDEKNTPPLVK</sequence>
<organism evidence="11 12">
    <name type="scientific">Parthenolecanium corni</name>
    <dbReference type="NCBI Taxonomy" id="536013"/>
    <lineage>
        <taxon>Eukaryota</taxon>
        <taxon>Metazoa</taxon>
        <taxon>Ecdysozoa</taxon>
        <taxon>Arthropoda</taxon>
        <taxon>Hexapoda</taxon>
        <taxon>Insecta</taxon>
        <taxon>Pterygota</taxon>
        <taxon>Neoptera</taxon>
        <taxon>Paraneoptera</taxon>
        <taxon>Hemiptera</taxon>
        <taxon>Sternorrhyncha</taxon>
        <taxon>Coccoidea</taxon>
        <taxon>Coccidae</taxon>
        <taxon>Parthenolecanium</taxon>
    </lineage>
</organism>
<evidence type="ECO:0000256" key="1">
    <source>
        <dbReference type="ARBA" id="ARBA00004123"/>
    </source>
</evidence>
<feature type="domain" description="Leucine zipper with capping helix" evidence="10">
    <location>
        <begin position="148"/>
        <end position="198"/>
    </location>
</feature>
<dbReference type="Pfam" id="PF07106">
    <property type="entry name" value="WHD_TBPIP"/>
    <property type="match status" value="1"/>
</dbReference>
<evidence type="ECO:0000256" key="6">
    <source>
        <dbReference type="ARBA" id="ARBA00023242"/>
    </source>
</evidence>
<evidence type="ECO:0000313" key="11">
    <source>
        <dbReference type="EMBL" id="KAK7576449.1"/>
    </source>
</evidence>
<dbReference type="PANTHER" id="PTHR15938:SF0">
    <property type="entry name" value="HOMOLOGOUS-PAIRING PROTEIN 2 HOMOLOG"/>
    <property type="match status" value="1"/>
</dbReference>
<comment type="caution">
    <text evidence="11">The sequence shown here is derived from an EMBL/GenBank/DDBJ whole genome shotgun (WGS) entry which is preliminary data.</text>
</comment>
<dbReference type="GO" id="GO:0120231">
    <property type="term" value="C:DNA recombinase auxiliary factor complex"/>
    <property type="evidence" value="ECO:0007669"/>
    <property type="project" value="TreeGrafter"/>
</dbReference>
<evidence type="ECO:0000256" key="8">
    <source>
        <dbReference type="SAM" id="Coils"/>
    </source>
</evidence>
<keyword evidence="7" id="KW-0469">Meiosis</keyword>
<reference evidence="11 12" key="1">
    <citation type="submission" date="2024-03" db="EMBL/GenBank/DDBJ databases">
        <title>Adaptation during the transition from Ophiocordyceps entomopathogen to insect associate is accompanied by gene loss and intensified selection.</title>
        <authorList>
            <person name="Ward C.M."/>
            <person name="Onetto C.A."/>
            <person name="Borneman A.R."/>
        </authorList>
    </citation>
    <scope>NUCLEOTIDE SEQUENCE [LARGE SCALE GENOMIC DNA]</scope>
    <source>
        <strain evidence="11">AWRI1</strain>
        <tissue evidence="11">Single Adult Female</tissue>
    </source>
</reference>
<evidence type="ECO:0000256" key="5">
    <source>
        <dbReference type="ARBA" id="ARBA00023172"/>
    </source>
</evidence>
<comment type="subcellular location">
    <subcellularLocation>
        <location evidence="1">Nucleus</location>
    </subcellularLocation>
</comment>
<protein>
    <recommendedName>
        <fullName evidence="3">Homologous-pairing protein 2 homolog</fullName>
    </recommendedName>
</protein>
<evidence type="ECO:0000256" key="2">
    <source>
        <dbReference type="ARBA" id="ARBA00007922"/>
    </source>
</evidence>
<dbReference type="Proteomes" id="UP001367676">
    <property type="component" value="Unassembled WGS sequence"/>
</dbReference>
<dbReference type="EMBL" id="JBBCAQ010000036">
    <property type="protein sequence ID" value="KAK7576449.1"/>
    <property type="molecule type" value="Genomic_DNA"/>
</dbReference>
<evidence type="ECO:0000259" key="10">
    <source>
        <dbReference type="Pfam" id="PF18517"/>
    </source>
</evidence>
<dbReference type="GO" id="GO:0010774">
    <property type="term" value="P:meiotic strand invasion involved in reciprocal meiotic recombination"/>
    <property type="evidence" value="ECO:0007669"/>
    <property type="project" value="TreeGrafter"/>
</dbReference>
<name>A0AAN9TBD6_9HEMI</name>
<dbReference type="PANTHER" id="PTHR15938">
    <property type="entry name" value="TBP-1 INTERACTING PROTEIN"/>
    <property type="match status" value="1"/>
</dbReference>
<keyword evidence="4 8" id="KW-0175">Coiled coil</keyword>
<evidence type="ECO:0000313" key="12">
    <source>
        <dbReference type="Proteomes" id="UP001367676"/>
    </source>
</evidence>
<evidence type="ECO:0000256" key="3">
    <source>
        <dbReference type="ARBA" id="ARBA00016093"/>
    </source>
</evidence>
<keyword evidence="12" id="KW-1185">Reference proteome</keyword>
<dbReference type="InterPro" id="IPR040661">
    <property type="entry name" value="LZ3wCH"/>
</dbReference>
<dbReference type="InterPro" id="IPR036388">
    <property type="entry name" value="WH-like_DNA-bd_sf"/>
</dbReference>
<dbReference type="GO" id="GO:0120230">
    <property type="term" value="F:recombinase activator activity"/>
    <property type="evidence" value="ECO:0007669"/>
    <property type="project" value="TreeGrafter"/>
</dbReference>
<keyword evidence="5" id="KW-0233">DNA recombination</keyword>
<dbReference type="Gene3D" id="1.10.10.10">
    <property type="entry name" value="Winged helix-like DNA-binding domain superfamily/Winged helix DNA-binding domain"/>
    <property type="match status" value="1"/>
</dbReference>
<accession>A0AAN9TBD6</accession>
<dbReference type="GO" id="GO:0003690">
    <property type="term" value="F:double-stranded DNA binding"/>
    <property type="evidence" value="ECO:0007669"/>
    <property type="project" value="TreeGrafter"/>
</dbReference>
<dbReference type="Pfam" id="PF18517">
    <property type="entry name" value="LZ3wCH"/>
    <property type="match status" value="1"/>
</dbReference>
<gene>
    <name evidence="11" type="ORF">V9T40_012735</name>
</gene>
<dbReference type="AlphaFoldDB" id="A0AAN9TBD6"/>
<feature type="domain" description="Homologous-pairing protein 2 winged helix" evidence="9">
    <location>
        <begin position="6"/>
        <end position="63"/>
    </location>
</feature>